<dbReference type="InterPro" id="IPR029021">
    <property type="entry name" value="Prot-tyrosine_phosphatase-like"/>
</dbReference>
<evidence type="ECO:0000313" key="2">
    <source>
        <dbReference type="Proteomes" id="UP000694843"/>
    </source>
</evidence>
<dbReference type="OrthoDB" id="273181at2759"/>
<dbReference type="PANTHER" id="PTHR46712:SF1">
    <property type="entry name" value="PHOSPHATIDYLGLYCEROPHOSPHATASE AND PROTEIN-TYROSINE PHOSPHATASE 1"/>
    <property type="match status" value="1"/>
</dbReference>
<gene>
    <name evidence="3" type="primary">LOC108681713</name>
</gene>
<reference evidence="3" key="1">
    <citation type="submission" date="2025-08" db="UniProtKB">
        <authorList>
            <consortium name="RefSeq"/>
        </authorList>
    </citation>
    <scope>IDENTIFICATION</scope>
    <source>
        <tissue evidence="3">Whole organism</tissue>
    </source>
</reference>
<keyword evidence="2" id="KW-1185">Reference proteome</keyword>
<name>A0A8B7PJU0_HYAAZ</name>
<feature type="signal peptide" evidence="1">
    <location>
        <begin position="1"/>
        <end position="34"/>
    </location>
</feature>
<dbReference type="Proteomes" id="UP000694843">
    <property type="component" value="Unplaced"/>
</dbReference>
<accession>A0A8B7PJU0</accession>
<dbReference type="InterPro" id="IPR042165">
    <property type="entry name" value="PTPMT1"/>
</dbReference>
<dbReference type="OMA" id="TRSECRC"/>
<dbReference type="GO" id="GO:0008962">
    <property type="term" value="F:phosphatidylglycerophosphatase activity"/>
    <property type="evidence" value="ECO:0007669"/>
    <property type="project" value="TreeGrafter"/>
</dbReference>
<proteinExistence type="predicted"/>
<sequence length="239" mass="26345">MSSGLKPLRMGRVFARLSFLPTLALNLLLERVTARTWYSAVDERVLLGALPFRSMARELVDEQGVRAVVSMNEDYELLLTPSAQEWGSHGVEFLQLSTTDIFEAPSLEKLHRGVAFILQPRPLNADASTDGNNSNSNTGKNNSNCGRVYVHCKAGRTRSECRCCCPLPSFSSFCCTFSIKTFYLTSVSLPQVYGLAPQQAVEQLTLTRPHVWLGNAQLAAIDAFHRDLLRGAAHSPSPT</sequence>
<feature type="chain" id="PRO_5037253466" evidence="1">
    <location>
        <begin position="35"/>
        <end position="239"/>
    </location>
</feature>
<dbReference type="GO" id="GO:0004721">
    <property type="term" value="F:phosphoprotein phosphatase activity"/>
    <property type="evidence" value="ECO:0007669"/>
    <property type="project" value="InterPro"/>
</dbReference>
<evidence type="ECO:0000256" key="1">
    <source>
        <dbReference type="SAM" id="SignalP"/>
    </source>
</evidence>
<dbReference type="GO" id="GO:0004439">
    <property type="term" value="F:phosphatidylinositol-4,5-bisphosphate 5-phosphatase activity"/>
    <property type="evidence" value="ECO:0007669"/>
    <property type="project" value="TreeGrafter"/>
</dbReference>
<dbReference type="AlphaFoldDB" id="A0A8B7PJU0"/>
<dbReference type="CTD" id="114971"/>
<dbReference type="KEGG" id="hazt:108681713"/>
<dbReference type="GeneID" id="108681713"/>
<protein>
    <submittedName>
        <fullName evidence="3">Phosphatidylglycerophosphatase and protein-tyrosine phosphatase 1</fullName>
    </submittedName>
</protein>
<dbReference type="RefSeq" id="XP_018026265.2">
    <property type="nucleotide sequence ID" value="XM_018170776.2"/>
</dbReference>
<dbReference type="SUPFAM" id="SSF52799">
    <property type="entry name" value="(Phosphotyrosine protein) phosphatases II"/>
    <property type="match status" value="1"/>
</dbReference>
<dbReference type="Gene3D" id="3.90.190.10">
    <property type="entry name" value="Protein tyrosine phosphatase superfamily"/>
    <property type="match status" value="1"/>
</dbReference>
<dbReference type="PANTHER" id="PTHR46712">
    <property type="entry name" value="PHOSPHATIDYLGLYCEROPHOSPHATASE AND PROTEIN-TYROSINE PHOSPHATASE 1"/>
    <property type="match status" value="1"/>
</dbReference>
<evidence type="ECO:0000313" key="3">
    <source>
        <dbReference type="RefSeq" id="XP_018026265.2"/>
    </source>
</evidence>
<keyword evidence="1" id="KW-0732">Signal</keyword>
<organism evidence="2 3">
    <name type="scientific">Hyalella azteca</name>
    <name type="common">Amphipod</name>
    <dbReference type="NCBI Taxonomy" id="294128"/>
    <lineage>
        <taxon>Eukaryota</taxon>
        <taxon>Metazoa</taxon>
        <taxon>Ecdysozoa</taxon>
        <taxon>Arthropoda</taxon>
        <taxon>Crustacea</taxon>
        <taxon>Multicrustacea</taxon>
        <taxon>Malacostraca</taxon>
        <taxon>Eumalacostraca</taxon>
        <taxon>Peracarida</taxon>
        <taxon>Amphipoda</taxon>
        <taxon>Senticaudata</taxon>
        <taxon>Talitrida</taxon>
        <taxon>Talitroidea</taxon>
        <taxon>Hyalellidae</taxon>
        <taxon>Hyalella</taxon>
    </lineage>
</organism>